<gene>
    <name evidence="1" type="ORF">GCM10009824_01430</name>
</gene>
<sequence>MFLSVDRTGPLQADHDFHGLRTAFVSVSIRARHAPCGIVREAPCGVVLVECACRADAKVLGNYRMTAVDRQVTGAAHVRQWSL</sequence>
<evidence type="ECO:0000313" key="2">
    <source>
        <dbReference type="Proteomes" id="UP001500166"/>
    </source>
</evidence>
<evidence type="ECO:0000313" key="1">
    <source>
        <dbReference type="EMBL" id="GAA2108308.1"/>
    </source>
</evidence>
<proteinExistence type="predicted"/>
<organism evidence="1 2">
    <name type="scientific">Kocuria atrinae</name>
    <dbReference type="NCBI Taxonomy" id="592377"/>
    <lineage>
        <taxon>Bacteria</taxon>
        <taxon>Bacillati</taxon>
        <taxon>Actinomycetota</taxon>
        <taxon>Actinomycetes</taxon>
        <taxon>Micrococcales</taxon>
        <taxon>Micrococcaceae</taxon>
        <taxon>Kocuria</taxon>
    </lineage>
</organism>
<accession>A0ABN2XAI1</accession>
<protein>
    <submittedName>
        <fullName evidence="1">Uncharacterized protein</fullName>
    </submittedName>
</protein>
<comment type="caution">
    <text evidence="1">The sequence shown here is derived from an EMBL/GenBank/DDBJ whole genome shotgun (WGS) entry which is preliminary data.</text>
</comment>
<dbReference type="Proteomes" id="UP001500166">
    <property type="component" value="Unassembled WGS sequence"/>
</dbReference>
<reference evidence="1 2" key="1">
    <citation type="journal article" date="2019" name="Int. J. Syst. Evol. Microbiol.">
        <title>The Global Catalogue of Microorganisms (GCM) 10K type strain sequencing project: providing services to taxonomists for standard genome sequencing and annotation.</title>
        <authorList>
            <consortium name="The Broad Institute Genomics Platform"/>
            <consortium name="The Broad Institute Genome Sequencing Center for Infectious Disease"/>
            <person name="Wu L."/>
            <person name="Ma J."/>
        </authorList>
    </citation>
    <scope>NUCLEOTIDE SEQUENCE [LARGE SCALE GENOMIC DNA]</scope>
    <source>
        <strain evidence="1 2">JCM 15914</strain>
    </source>
</reference>
<keyword evidence="2" id="KW-1185">Reference proteome</keyword>
<name>A0ABN2XAI1_9MICC</name>
<dbReference type="EMBL" id="BAAAQA010000002">
    <property type="protein sequence ID" value="GAA2108308.1"/>
    <property type="molecule type" value="Genomic_DNA"/>
</dbReference>